<proteinExistence type="predicted"/>
<reference evidence="3 4" key="1">
    <citation type="journal article" date="2016" name="Nat. Commun.">
        <title>Thousands of microbial genomes shed light on interconnected biogeochemical processes in an aquifer system.</title>
        <authorList>
            <person name="Anantharaman K."/>
            <person name="Brown C.T."/>
            <person name="Hug L.A."/>
            <person name="Sharon I."/>
            <person name="Castelle C.J."/>
            <person name="Probst A.J."/>
            <person name="Thomas B.C."/>
            <person name="Singh A."/>
            <person name="Wilkins M.J."/>
            <person name="Karaoz U."/>
            <person name="Brodie E.L."/>
            <person name="Williams K.H."/>
            <person name="Hubbard S.S."/>
            <person name="Banfield J.F."/>
        </authorList>
    </citation>
    <scope>NUCLEOTIDE SEQUENCE [LARGE SCALE GENOMIC DNA]</scope>
</reference>
<dbReference type="InterPro" id="IPR058441">
    <property type="entry name" value="DUF8128"/>
</dbReference>
<dbReference type="AlphaFoldDB" id="A0A1G2CG28"/>
<feature type="domain" description="DUF8128" evidence="2">
    <location>
        <begin position="57"/>
        <end position="342"/>
    </location>
</feature>
<evidence type="ECO:0000256" key="1">
    <source>
        <dbReference type="SAM" id="Phobius"/>
    </source>
</evidence>
<organism evidence="3 4">
    <name type="scientific">Candidatus Liptonbacteria bacterium RIFCSPLOWO2_01_FULL_52_25</name>
    <dbReference type="NCBI Taxonomy" id="1798650"/>
    <lineage>
        <taxon>Bacteria</taxon>
        <taxon>Candidatus Liptoniibacteriota</taxon>
    </lineage>
</organism>
<evidence type="ECO:0000313" key="3">
    <source>
        <dbReference type="EMBL" id="OGY99610.1"/>
    </source>
</evidence>
<comment type="caution">
    <text evidence="3">The sequence shown here is derived from an EMBL/GenBank/DDBJ whole genome shotgun (WGS) entry which is preliminary data.</text>
</comment>
<name>A0A1G2CG28_9BACT</name>
<sequence>MIHFLFGGIPAAEGIVLAMYDVWKQVWWFAAPLMTAFICWEFYVFYIRYKFIVGIRWKLLEIKVPKNILKTPKAMEQIFAAAHTPYSYGLRWGEKYIGGKVEYWMSFEIVGSAGESHFYLRLPAQYRNLMESAIYAQYPNAEIKEVEDYVKEMPRTLPNKKFEIYGNEQILKTPDYYPIRTYPMFEESVEERRVDTIAPLLEAISRLKEEEQVWIQIMVRPTGDAWKKKGEEAVNKMLGVDEKKPKKSGPGLGLSLGEMLRAPFEHPSVEPIKEKREEFKFKMLMMTPGQKEAADAIGIKIAKLGFETTIRFIYVDHRNAFSRDNVAAVSGYFRQFNTQNLNLFRPDKLTMTAAVHGLFIKTRLNWRKRLIWDHYRDMIFNHHNSILNIEELATIYHFPIIGVESTYLEKVESRKGGPPATLPMMEE</sequence>
<keyword evidence="1" id="KW-0472">Membrane</keyword>
<accession>A0A1G2CG28</accession>
<protein>
    <recommendedName>
        <fullName evidence="2">DUF8128 domain-containing protein</fullName>
    </recommendedName>
</protein>
<dbReference type="Pfam" id="PF26449">
    <property type="entry name" value="DUF8128"/>
    <property type="match status" value="1"/>
</dbReference>
<evidence type="ECO:0000259" key="2">
    <source>
        <dbReference type="Pfam" id="PF26449"/>
    </source>
</evidence>
<keyword evidence="1" id="KW-0812">Transmembrane</keyword>
<keyword evidence="1" id="KW-1133">Transmembrane helix</keyword>
<gene>
    <name evidence="3" type="ORF">A2945_03120</name>
</gene>
<feature type="transmembrane region" description="Helical" evidence="1">
    <location>
        <begin position="26"/>
        <end position="46"/>
    </location>
</feature>
<dbReference type="Proteomes" id="UP000178880">
    <property type="component" value="Unassembled WGS sequence"/>
</dbReference>
<evidence type="ECO:0000313" key="4">
    <source>
        <dbReference type="Proteomes" id="UP000178880"/>
    </source>
</evidence>
<dbReference type="STRING" id="1798650.A2945_03120"/>
<dbReference type="EMBL" id="MHLA01000014">
    <property type="protein sequence ID" value="OGY99610.1"/>
    <property type="molecule type" value="Genomic_DNA"/>
</dbReference>